<evidence type="ECO:0000259" key="3">
    <source>
        <dbReference type="PROSITE" id="PS50157"/>
    </source>
</evidence>
<feature type="region of interest" description="Disordered" evidence="2">
    <location>
        <begin position="243"/>
        <end position="262"/>
    </location>
</feature>
<dbReference type="Gene3D" id="3.30.160.60">
    <property type="entry name" value="Classic Zinc Finger"/>
    <property type="match status" value="1"/>
</dbReference>
<dbReference type="InParanoid" id="A0A078BAF0"/>
<sequence length="691" mass="77928">MRTQLTRNSTYQQDEPKSLEGPPKLNNQSDLTNEQFDSPTRVTQLNSGTQSSLISPDKPIILNGVEIDKKAVETVESQQSQAQQLSQTNTVDESIKCLGKRKAPEILIDNYEKYDANPALHKNVISPSAALASRIAQPLSMITMPYHPIILTNDARLDQLQLQQQLVQNDRILRPQLTPLNIHQELSLLNKPLNNISGIMRYDPAFKPQIGEMAGQKELNLKLQPLNQRFVLDNSNLQQQLQQLDSLKQQQQEQGSSTSSLPKLEYNENIDYFQLYSHIFKSNQHLLKQFQQHMQSRNEILIRVCSEKFKQESQTSKLDGSSIQMLNQKSQQSADSSQISLRSEESDIQNMTQTNEEQKQLKEDNSLDSNKKLLAKPTKQSIQQQQQQQPIYYTQPQGLQPSGIRQGISAGGSSRDLYSKQQQQSVLQTQPLLGNKQQSTNNMSNNFSVQSQSAEFERYQSGRKKHFRRCANEIDKSYICPYNGCDKYYGSEGSLNLHMKLKHNAGSKTEREKVAKQLAWALQNGLQGAQLLELEGLQNINLPPGSIERAAQNLGIDLQSIPLTQQSIAQQQLIKQKLEAFVAGSGKLKNPQNDNDLLLADIQTKNMRSMGLPSPANALQTIKIPQPQANLDMKTTDKQDFLTTNTIHSQKDQQTLLGKIRKMDSSSNLITVKPSIKVSITQQQLPTHNSK</sequence>
<evidence type="ECO:0000256" key="1">
    <source>
        <dbReference type="PROSITE-ProRule" id="PRU00042"/>
    </source>
</evidence>
<organism evidence="4 5">
    <name type="scientific">Stylonychia lemnae</name>
    <name type="common">Ciliate</name>
    <dbReference type="NCBI Taxonomy" id="5949"/>
    <lineage>
        <taxon>Eukaryota</taxon>
        <taxon>Sar</taxon>
        <taxon>Alveolata</taxon>
        <taxon>Ciliophora</taxon>
        <taxon>Intramacronucleata</taxon>
        <taxon>Spirotrichea</taxon>
        <taxon>Stichotrichia</taxon>
        <taxon>Sporadotrichida</taxon>
        <taxon>Oxytrichidae</taxon>
        <taxon>Stylonychinae</taxon>
        <taxon>Stylonychia</taxon>
    </lineage>
</organism>
<gene>
    <name evidence="4" type="primary">Contig8591.g9164</name>
    <name evidence="4" type="ORF">STYLEM_19657</name>
</gene>
<accession>A0A078BAF0</accession>
<feature type="compositionally biased region" description="Low complexity" evidence="2">
    <location>
        <begin position="243"/>
        <end position="261"/>
    </location>
</feature>
<dbReference type="OrthoDB" id="1939603at2759"/>
<feature type="compositionally biased region" description="Basic and acidic residues" evidence="2">
    <location>
        <begin position="356"/>
        <end position="365"/>
    </location>
</feature>
<feature type="domain" description="C2H2-type" evidence="3">
    <location>
        <begin position="478"/>
        <end position="508"/>
    </location>
</feature>
<dbReference type="PROSITE" id="PS50157">
    <property type="entry name" value="ZINC_FINGER_C2H2_2"/>
    <property type="match status" value="1"/>
</dbReference>
<dbReference type="EMBL" id="CCKQ01018537">
    <property type="protein sequence ID" value="CDW90513.1"/>
    <property type="molecule type" value="Genomic_DNA"/>
</dbReference>
<feature type="compositionally biased region" description="Polar residues" evidence="2">
    <location>
        <begin position="25"/>
        <end position="34"/>
    </location>
</feature>
<dbReference type="InterPro" id="IPR013087">
    <property type="entry name" value="Znf_C2H2_type"/>
</dbReference>
<reference evidence="4 5" key="1">
    <citation type="submission" date="2014-06" db="EMBL/GenBank/DDBJ databases">
        <authorList>
            <person name="Swart Estienne"/>
        </authorList>
    </citation>
    <scope>NUCLEOTIDE SEQUENCE [LARGE SCALE GENOMIC DNA]</scope>
    <source>
        <strain evidence="4 5">130c</strain>
    </source>
</reference>
<protein>
    <submittedName>
        <fullName evidence="4">Zinc c2h2 type family protein</fullName>
    </submittedName>
</protein>
<name>A0A078BAF0_STYLE</name>
<dbReference type="Proteomes" id="UP000039865">
    <property type="component" value="Unassembled WGS sequence"/>
</dbReference>
<feature type="region of interest" description="Disordered" evidence="2">
    <location>
        <begin position="395"/>
        <end position="425"/>
    </location>
</feature>
<feature type="compositionally biased region" description="Polar residues" evidence="2">
    <location>
        <begin position="329"/>
        <end position="341"/>
    </location>
</feature>
<evidence type="ECO:0000256" key="2">
    <source>
        <dbReference type="SAM" id="MobiDB-lite"/>
    </source>
</evidence>
<keyword evidence="5" id="KW-1185">Reference proteome</keyword>
<dbReference type="PROSITE" id="PS00028">
    <property type="entry name" value="ZINC_FINGER_C2H2_1"/>
    <property type="match status" value="1"/>
</dbReference>
<dbReference type="AlphaFoldDB" id="A0A078BAF0"/>
<keyword evidence="1" id="KW-0862">Zinc</keyword>
<feature type="compositionally biased region" description="Polar residues" evidence="2">
    <location>
        <begin position="1"/>
        <end position="13"/>
    </location>
</feature>
<evidence type="ECO:0000313" key="5">
    <source>
        <dbReference type="Proteomes" id="UP000039865"/>
    </source>
</evidence>
<feature type="region of interest" description="Disordered" evidence="2">
    <location>
        <begin position="329"/>
        <end position="365"/>
    </location>
</feature>
<feature type="region of interest" description="Disordered" evidence="2">
    <location>
        <begin position="1"/>
        <end position="34"/>
    </location>
</feature>
<evidence type="ECO:0000313" key="4">
    <source>
        <dbReference type="EMBL" id="CDW90513.1"/>
    </source>
</evidence>
<dbReference type="SMART" id="SM00355">
    <property type="entry name" value="ZnF_C2H2"/>
    <property type="match status" value="1"/>
</dbReference>
<dbReference type="GO" id="GO:0008270">
    <property type="term" value="F:zinc ion binding"/>
    <property type="evidence" value="ECO:0007669"/>
    <property type="project" value="UniProtKB-KW"/>
</dbReference>
<proteinExistence type="predicted"/>
<keyword evidence="1" id="KW-0479">Metal-binding</keyword>
<feature type="region of interest" description="Disordered" evidence="2">
    <location>
        <begin position="435"/>
        <end position="454"/>
    </location>
</feature>
<keyword evidence="1" id="KW-0863">Zinc-finger</keyword>